<evidence type="ECO:0000313" key="3">
    <source>
        <dbReference type="EMBL" id="GGK62150.1"/>
    </source>
</evidence>
<proteinExistence type="predicted"/>
<dbReference type="Proteomes" id="UP000662111">
    <property type="component" value="Unassembled WGS sequence"/>
</dbReference>
<evidence type="ECO:0000256" key="1">
    <source>
        <dbReference type="ARBA" id="ARBA00022729"/>
    </source>
</evidence>
<comment type="caution">
    <text evidence="3">The sequence shown here is derived from an EMBL/GenBank/DDBJ whole genome shotgun (WGS) entry which is preliminary data.</text>
</comment>
<evidence type="ECO:0000256" key="2">
    <source>
        <dbReference type="SAM" id="SignalP"/>
    </source>
</evidence>
<dbReference type="InterPro" id="IPR018389">
    <property type="entry name" value="DctP_fam"/>
</dbReference>
<dbReference type="InterPro" id="IPR038404">
    <property type="entry name" value="TRAP_DctP_sf"/>
</dbReference>
<protein>
    <submittedName>
        <fullName evidence="3">C4-dicarboxylate ABC transporter substrate-binding protein</fullName>
    </submittedName>
</protein>
<evidence type="ECO:0000313" key="4">
    <source>
        <dbReference type="Proteomes" id="UP000662111"/>
    </source>
</evidence>
<feature type="signal peptide" evidence="2">
    <location>
        <begin position="1"/>
        <end position="18"/>
    </location>
</feature>
<dbReference type="NCBIfam" id="NF037995">
    <property type="entry name" value="TRAP_S1"/>
    <property type="match status" value="1"/>
</dbReference>
<name>A0ABQ2F4V4_9MICO</name>
<dbReference type="Gene3D" id="3.40.190.170">
    <property type="entry name" value="Bacterial extracellular solute-binding protein, family 7"/>
    <property type="match status" value="1"/>
</dbReference>
<reference evidence="4" key="1">
    <citation type="journal article" date="2019" name="Int. J. Syst. Evol. Microbiol.">
        <title>The Global Catalogue of Microorganisms (GCM) 10K type strain sequencing project: providing services to taxonomists for standard genome sequencing and annotation.</title>
        <authorList>
            <consortium name="The Broad Institute Genomics Platform"/>
            <consortium name="The Broad Institute Genome Sequencing Center for Infectious Disease"/>
            <person name="Wu L."/>
            <person name="Ma J."/>
        </authorList>
    </citation>
    <scope>NUCLEOTIDE SEQUENCE [LARGE SCALE GENOMIC DNA]</scope>
    <source>
        <strain evidence="4">CGMCC 1.5362</strain>
    </source>
</reference>
<accession>A0ABQ2F4V4</accession>
<dbReference type="Pfam" id="PF03480">
    <property type="entry name" value="DctP"/>
    <property type="match status" value="1"/>
</dbReference>
<dbReference type="NCBIfam" id="TIGR00787">
    <property type="entry name" value="dctP"/>
    <property type="match status" value="1"/>
</dbReference>
<feature type="chain" id="PRO_5046105250" evidence="2">
    <location>
        <begin position="19"/>
        <end position="339"/>
    </location>
</feature>
<dbReference type="EMBL" id="BMLB01000002">
    <property type="protein sequence ID" value="GGK62150.1"/>
    <property type="molecule type" value="Genomic_DNA"/>
</dbReference>
<gene>
    <name evidence="3" type="ORF">GCM10011509_08190</name>
</gene>
<dbReference type="PIRSF" id="PIRSF006470">
    <property type="entry name" value="DctB"/>
    <property type="match status" value="1"/>
</dbReference>
<dbReference type="PANTHER" id="PTHR33376:SF2">
    <property type="entry name" value="DICARBOXYLATE-BINDING PERIPLASMIC PROTEIN"/>
    <property type="match status" value="1"/>
</dbReference>
<dbReference type="RefSeq" id="WP_022920672.1">
    <property type="nucleotide sequence ID" value="NZ_BMLB01000002.1"/>
</dbReference>
<dbReference type="PROSITE" id="PS51257">
    <property type="entry name" value="PROKAR_LIPOPROTEIN"/>
    <property type="match status" value="1"/>
</dbReference>
<sequence length="339" mass="36254">MKKHTLAVTAAFSVLALAACGNGSDSSGSTAGGGGGGADMRLALNQTEEHPSFIALDNFGQKLSEDTEDRYSIEVYPNEELGAQAEALQYVGDGSVDLAIVSGTQLENLNADFAAFNMPGAFDSVEHQMEVIHDEEIVGDLYTSLEESNNVTILGGFTQGTRSIYSDKEIRTPEDMAGMKVRVQESPLHIGMIEAMGGSATPMAFGEVYTALQSGVLDGAENNEVSYFTQKHFEVAPVYSRTNHLVGLDYLIINTDVLESMSEEDRQAFLDGWTAAHQEHTQLWAEATDQAIADAEAGGATFVDVDAEAFAEAIAPLQEEFLTTDSQKALFDAARAAAK</sequence>
<dbReference type="PANTHER" id="PTHR33376">
    <property type="match status" value="1"/>
</dbReference>
<keyword evidence="1 2" id="KW-0732">Signal</keyword>
<dbReference type="CDD" id="cd13671">
    <property type="entry name" value="PBP2_TRAP_SBP_like_3"/>
    <property type="match status" value="1"/>
</dbReference>
<dbReference type="InterPro" id="IPR004682">
    <property type="entry name" value="TRAP_DctP"/>
</dbReference>
<organism evidence="3 4">
    <name type="scientific">Ornithinimicrobium pekingense</name>
    <dbReference type="NCBI Taxonomy" id="384677"/>
    <lineage>
        <taxon>Bacteria</taxon>
        <taxon>Bacillati</taxon>
        <taxon>Actinomycetota</taxon>
        <taxon>Actinomycetes</taxon>
        <taxon>Micrococcales</taxon>
        <taxon>Ornithinimicrobiaceae</taxon>
        <taxon>Ornithinimicrobium</taxon>
    </lineage>
</organism>
<keyword evidence="4" id="KW-1185">Reference proteome</keyword>